<dbReference type="EMBL" id="CP003740">
    <property type="protein sequence ID" value="AGI66717.1"/>
    <property type="molecule type" value="Genomic_DNA"/>
</dbReference>
<keyword evidence="1" id="KW-1133">Transmembrane helix</keyword>
<protein>
    <recommendedName>
        <fullName evidence="4">DUF1467 family protein</fullName>
    </recommendedName>
</protein>
<evidence type="ECO:0000313" key="3">
    <source>
        <dbReference type="Proteomes" id="UP000005307"/>
    </source>
</evidence>
<dbReference type="OrthoDB" id="9804637at2"/>
<feature type="transmembrane region" description="Helical" evidence="1">
    <location>
        <begin position="58"/>
        <end position="78"/>
    </location>
</feature>
<dbReference type="AlphaFoldDB" id="M9R3A7"/>
<keyword evidence="3" id="KW-1185">Reference proteome</keyword>
<dbReference type="eggNOG" id="COG5454">
    <property type="taxonomic scope" value="Bacteria"/>
</dbReference>
<keyword evidence="1" id="KW-0472">Membrane</keyword>
<reference evidence="2 3" key="1">
    <citation type="journal article" date="2013" name="PLoS ONE">
        <title>Poles Apart: Arctic and Antarctic Octadecabacter strains Share High Genome Plasticity and a New Type of Xanthorhodopsin.</title>
        <authorList>
            <person name="Vollmers J."/>
            <person name="Voget S."/>
            <person name="Dietrich S."/>
            <person name="Gollnow K."/>
            <person name="Smits M."/>
            <person name="Meyer K."/>
            <person name="Brinkhoff T."/>
            <person name="Simon M."/>
            <person name="Daniel R."/>
        </authorList>
    </citation>
    <scope>NUCLEOTIDE SEQUENCE [LARGE SCALE GENOMIC DNA]</scope>
    <source>
        <strain evidence="2 3">307</strain>
    </source>
</reference>
<sequence length="103" mass="11318">MAITSAIVLFAVVWFMTFLVVLPLRLETQGDVGEVVPGTHKSAPSGEVVGRKARITTYFALPIWAVLTVVILSGWISVRDLDWFDRMATPTSIQQPVSQDTSN</sequence>
<dbReference type="HOGENOM" id="CLU_160698_2_0_5"/>
<accession>M9R3A7</accession>
<dbReference type="KEGG" id="oat:OAN307_c10020"/>
<dbReference type="RefSeq" id="WP_015498760.1">
    <property type="nucleotide sequence ID" value="NC_020911.1"/>
</dbReference>
<dbReference type="InterPro" id="IPR009935">
    <property type="entry name" value="DUF1467"/>
</dbReference>
<feature type="transmembrane region" description="Helical" evidence="1">
    <location>
        <begin position="6"/>
        <end position="24"/>
    </location>
</feature>
<keyword evidence="1" id="KW-0812">Transmembrane</keyword>
<name>M9R3A7_9RHOB</name>
<dbReference type="STRING" id="391626.OAN307_c10020"/>
<evidence type="ECO:0000256" key="1">
    <source>
        <dbReference type="SAM" id="Phobius"/>
    </source>
</evidence>
<proteinExistence type="predicted"/>
<gene>
    <name evidence="2" type="ORF">OAN307_c10020</name>
</gene>
<evidence type="ECO:0008006" key="4">
    <source>
        <dbReference type="Google" id="ProtNLM"/>
    </source>
</evidence>
<organism evidence="2 3">
    <name type="scientific">Octadecabacter antarcticus 307</name>
    <dbReference type="NCBI Taxonomy" id="391626"/>
    <lineage>
        <taxon>Bacteria</taxon>
        <taxon>Pseudomonadati</taxon>
        <taxon>Pseudomonadota</taxon>
        <taxon>Alphaproteobacteria</taxon>
        <taxon>Rhodobacterales</taxon>
        <taxon>Roseobacteraceae</taxon>
        <taxon>Octadecabacter</taxon>
    </lineage>
</organism>
<dbReference type="Proteomes" id="UP000005307">
    <property type="component" value="Chromosome"/>
</dbReference>
<evidence type="ECO:0000313" key="2">
    <source>
        <dbReference type="EMBL" id="AGI66717.1"/>
    </source>
</evidence>
<dbReference type="Pfam" id="PF07330">
    <property type="entry name" value="DUF1467"/>
    <property type="match status" value="1"/>
</dbReference>